<keyword evidence="3" id="KW-0804">Transcription</keyword>
<proteinExistence type="predicted"/>
<dbReference type="Gene3D" id="3.40.50.2300">
    <property type="match status" value="2"/>
</dbReference>
<keyword evidence="6" id="KW-1185">Reference proteome</keyword>
<dbReference type="InterPro" id="IPR036390">
    <property type="entry name" value="WH_DNA-bd_sf"/>
</dbReference>
<dbReference type="PANTHER" id="PTHR38445:SF10">
    <property type="entry name" value="GNTR-FAMILY TRANSCRIPTIONAL REGULATOR"/>
    <property type="match status" value="1"/>
</dbReference>
<feature type="domain" description="HTH gntR-type" evidence="4">
    <location>
        <begin position="19"/>
        <end position="87"/>
    </location>
</feature>
<dbReference type="SUPFAM" id="SSF46785">
    <property type="entry name" value="Winged helix' DNA-binding domain"/>
    <property type="match status" value="1"/>
</dbReference>
<organism evidence="5 6">
    <name type="scientific">Rhizosphaericola mali</name>
    <dbReference type="NCBI Taxonomy" id="2545455"/>
    <lineage>
        <taxon>Bacteria</taxon>
        <taxon>Pseudomonadati</taxon>
        <taxon>Bacteroidota</taxon>
        <taxon>Chitinophagia</taxon>
        <taxon>Chitinophagales</taxon>
        <taxon>Chitinophagaceae</taxon>
        <taxon>Rhizosphaericola</taxon>
    </lineage>
</organism>
<sequence>MIDKSLYYKYLFIDFDSATPLYVQLANAISRAIEDKYLDTGEPLPSINELSYELELSRDTIEKAYKRLKKLNILDSIPGKGYFVLDNNINLSSGILLIFNKLSTHKKIIYDAFVNALGDNYPISFYIYNNDYHQFKKIIEKKVKQGNYAYYVIIPHFLGMEDKAIELINTLPKEKLILLDKRLESVIGNYSTVYEDFEKDIFTSLGTLKTAISPYKKINIVFPEKTYHPTEIITGLINFCKEEQMDYSVLSKLELNDLAKDNLYITLMEQDLVLLIEYALEKNWTVGVDIGVISYNEIGLKKIILNGITTFSTDFEWMGKKAADLILNNKVENIAVPFSVFKRASI</sequence>
<evidence type="ECO:0000313" key="6">
    <source>
        <dbReference type="Proteomes" id="UP000292424"/>
    </source>
</evidence>
<reference evidence="5 6" key="1">
    <citation type="submission" date="2019-09" db="EMBL/GenBank/DDBJ databases">
        <title>Complete genome sequence of Arachidicoccus sp. B3-10 isolated from apple orchard soil.</title>
        <authorList>
            <person name="Kim H.S."/>
            <person name="Han K.-I."/>
            <person name="Suh M.K."/>
            <person name="Lee K.C."/>
            <person name="Eom M.K."/>
            <person name="Kim J.-S."/>
            <person name="Kang S.W."/>
            <person name="Sin Y."/>
            <person name="Lee J.-S."/>
        </authorList>
    </citation>
    <scope>NUCLEOTIDE SEQUENCE [LARGE SCALE GENOMIC DNA]</scope>
    <source>
        <strain evidence="5 6">B3-10</strain>
    </source>
</reference>
<dbReference type="RefSeq" id="WP_131329744.1">
    <property type="nucleotide sequence ID" value="NZ_CP044016.1"/>
</dbReference>
<dbReference type="SUPFAM" id="SSF53822">
    <property type="entry name" value="Periplasmic binding protein-like I"/>
    <property type="match status" value="1"/>
</dbReference>
<evidence type="ECO:0000256" key="2">
    <source>
        <dbReference type="ARBA" id="ARBA00023125"/>
    </source>
</evidence>
<dbReference type="OrthoDB" id="742238at2"/>
<evidence type="ECO:0000256" key="3">
    <source>
        <dbReference type="ARBA" id="ARBA00023163"/>
    </source>
</evidence>
<protein>
    <submittedName>
        <fullName evidence="5">GntR family transcriptional regulator</fullName>
    </submittedName>
</protein>
<dbReference type="EMBL" id="CP044016">
    <property type="protein sequence ID" value="QES88796.1"/>
    <property type="molecule type" value="Genomic_DNA"/>
</dbReference>
<dbReference type="GO" id="GO:0003677">
    <property type="term" value="F:DNA binding"/>
    <property type="evidence" value="ECO:0007669"/>
    <property type="project" value="UniProtKB-KW"/>
</dbReference>
<dbReference type="Proteomes" id="UP000292424">
    <property type="component" value="Chromosome"/>
</dbReference>
<dbReference type="Pfam" id="PF00392">
    <property type="entry name" value="GntR"/>
    <property type="match status" value="1"/>
</dbReference>
<dbReference type="GO" id="GO:0003700">
    <property type="term" value="F:DNA-binding transcription factor activity"/>
    <property type="evidence" value="ECO:0007669"/>
    <property type="project" value="InterPro"/>
</dbReference>
<dbReference type="PROSITE" id="PS50949">
    <property type="entry name" value="HTH_GNTR"/>
    <property type="match status" value="1"/>
</dbReference>
<evidence type="ECO:0000259" key="4">
    <source>
        <dbReference type="PROSITE" id="PS50949"/>
    </source>
</evidence>
<dbReference type="InterPro" id="IPR028082">
    <property type="entry name" value="Peripla_BP_I"/>
</dbReference>
<dbReference type="CDD" id="cd07377">
    <property type="entry name" value="WHTH_GntR"/>
    <property type="match status" value="1"/>
</dbReference>
<evidence type="ECO:0000256" key="1">
    <source>
        <dbReference type="ARBA" id="ARBA00023015"/>
    </source>
</evidence>
<keyword evidence="1" id="KW-0805">Transcription regulation</keyword>
<dbReference type="KEGG" id="arac:E0W69_009070"/>
<evidence type="ECO:0000313" key="5">
    <source>
        <dbReference type="EMBL" id="QES88796.1"/>
    </source>
</evidence>
<dbReference type="InterPro" id="IPR036388">
    <property type="entry name" value="WH-like_DNA-bd_sf"/>
</dbReference>
<dbReference type="InterPro" id="IPR000524">
    <property type="entry name" value="Tscrpt_reg_HTH_GntR"/>
</dbReference>
<keyword evidence="2" id="KW-0238">DNA-binding</keyword>
<accession>A0A5P2FZ46</accession>
<name>A0A5P2FZ46_9BACT</name>
<dbReference type="AlphaFoldDB" id="A0A5P2FZ46"/>
<dbReference type="SMART" id="SM00345">
    <property type="entry name" value="HTH_GNTR"/>
    <property type="match status" value="1"/>
</dbReference>
<dbReference type="Gene3D" id="1.10.10.10">
    <property type="entry name" value="Winged helix-like DNA-binding domain superfamily/Winged helix DNA-binding domain"/>
    <property type="match status" value="1"/>
</dbReference>
<dbReference type="PANTHER" id="PTHR38445">
    <property type="entry name" value="HTH-TYPE TRANSCRIPTIONAL REPRESSOR YTRA"/>
    <property type="match status" value="1"/>
</dbReference>
<gene>
    <name evidence="5" type="ORF">E0W69_009070</name>
</gene>